<evidence type="ECO:0008006" key="3">
    <source>
        <dbReference type="Google" id="ProtNLM"/>
    </source>
</evidence>
<sequence>MVRTMNVSAIEQGIGRSWSEVEDFLSGINAPDLEHKEIAAALHDAGLATGWWAQSATVAYEQQIGRRVPGQDCDGRFQTSVSRTVAGSMDEVRQKWITLLDGAEEFSGIPVSSGPELSDTPKWRYWRCGLADGSRLNINVYEKATGKSVLSLQHEKLESQEQLQHWKAYWKDLLAKLG</sequence>
<accession>N1V2C4</accession>
<keyword evidence="2" id="KW-1185">Reference proteome</keyword>
<organism evidence="1 2">
    <name type="scientific">Arthrobacter crystallopoietes BAB-32</name>
    <dbReference type="NCBI Taxonomy" id="1246476"/>
    <lineage>
        <taxon>Bacteria</taxon>
        <taxon>Bacillati</taxon>
        <taxon>Actinomycetota</taxon>
        <taxon>Actinomycetes</taxon>
        <taxon>Micrococcales</taxon>
        <taxon>Micrococcaceae</taxon>
        <taxon>Crystallibacter</taxon>
    </lineage>
</organism>
<proteinExistence type="predicted"/>
<dbReference type="RefSeq" id="WP_005267546.1">
    <property type="nucleotide sequence ID" value="NZ_ANPE02000072.1"/>
</dbReference>
<dbReference type="Proteomes" id="UP000010729">
    <property type="component" value="Unassembled WGS sequence"/>
</dbReference>
<evidence type="ECO:0000313" key="2">
    <source>
        <dbReference type="Proteomes" id="UP000010729"/>
    </source>
</evidence>
<protein>
    <recommendedName>
        <fullName evidence="3">Activator of Hsp90 ATPase 1 family protein</fullName>
    </recommendedName>
</protein>
<evidence type="ECO:0000313" key="1">
    <source>
        <dbReference type="EMBL" id="EMY35500.1"/>
    </source>
</evidence>
<comment type="caution">
    <text evidence="1">The sequence shown here is derived from an EMBL/GenBank/DDBJ whole genome shotgun (WGS) entry which is preliminary data.</text>
</comment>
<name>N1V2C4_9MICC</name>
<dbReference type="OrthoDB" id="3837807at2"/>
<dbReference type="AlphaFoldDB" id="N1V2C4"/>
<gene>
    <name evidence="1" type="ORF">D477_004267</name>
</gene>
<dbReference type="EMBL" id="ANPE02000072">
    <property type="protein sequence ID" value="EMY35500.1"/>
    <property type="molecule type" value="Genomic_DNA"/>
</dbReference>
<reference evidence="1 2" key="1">
    <citation type="journal article" date="2013" name="Genome Announc.">
        <title>Draft Genome Sequence of Arthrobacter crystallopoietes Strain BAB-32, Revealing Genes for Bioremediation.</title>
        <authorList>
            <person name="Joshi M.N."/>
            <person name="Pandit A.S."/>
            <person name="Sharma A."/>
            <person name="Pandya R.V."/>
            <person name="Desai S.M."/>
            <person name="Saxena A.K."/>
            <person name="Bagatharia S.B."/>
        </authorList>
    </citation>
    <scope>NUCLEOTIDE SEQUENCE [LARGE SCALE GENOMIC DNA]</scope>
    <source>
        <strain evidence="1 2">BAB-32</strain>
    </source>
</reference>